<accession>A0A4U9U8L8</accession>
<dbReference type="InterPro" id="IPR013793">
    <property type="entry name" value="Porin_Gram-ve_CS"/>
</dbReference>
<dbReference type="Pfam" id="PF00267">
    <property type="entry name" value="Porin_1"/>
    <property type="match status" value="1"/>
</dbReference>
<dbReference type="AlphaFoldDB" id="A0A4U9U8L8"/>
<keyword evidence="7 11" id="KW-0406">Ion transport</keyword>
<dbReference type="Gene3D" id="2.40.160.10">
    <property type="entry name" value="Porin"/>
    <property type="match status" value="1"/>
</dbReference>
<dbReference type="SUPFAM" id="SSF56935">
    <property type="entry name" value="Porins"/>
    <property type="match status" value="1"/>
</dbReference>
<evidence type="ECO:0000256" key="5">
    <source>
        <dbReference type="ARBA" id="ARBA00022692"/>
    </source>
</evidence>
<dbReference type="GO" id="GO:0046930">
    <property type="term" value="C:pore complex"/>
    <property type="evidence" value="ECO:0007669"/>
    <property type="project" value="UniProtKB-KW"/>
</dbReference>
<evidence type="ECO:0000256" key="4">
    <source>
        <dbReference type="ARBA" id="ARBA00022452"/>
    </source>
</evidence>
<keyword evidence="3 11" id="KW-0813">Transport</keyword>
<evidence type="ECO:0000256" key="10">
    <source>
        <dbReference type="ARBA" id="ARBA00023237"/>
    </source>
</evidence>
<evidence type="ECO:0000256" key="7">
    <source>
        <dbReference type="ARBA" id="ARBA00023065"/>
    </source>
</evidence>
<evidence type="ECO:0000256" key="9">
    <source>
        <dbReference type="ARBA" id="ARBA00023136"/>
    </source>
</evidence>
<keyword evidence="4" id="KW-1134">Transmembrane beta strand</keyword>
<name>A0A4U9U8L8_SERFO</name>
<evidence type="ECO:0000256" key="3">
    <source>
        <dbReference type="ARBA" id="ARBA00022448"/>
    </source>
</evidence>
<evidence type="ECO:0000256" key="11">
    <source>
        <dbReference type="RuleBase" id="RU000469"/>
    </source>
</evidence>
<protein>
    <submittedName>
        <fullName evidence="12">Porin OmpC</fullName>
    </submittedName>
</protein>
<sequence>MVTKPKAIGGGLKYDANNVYLAAMYTQSYNATRFGNSNSSLYGYANKAQNFEVVAQYQFDFGLRPSVAYLQSKGKDIGGGYGDQDLLKYVDVGATYYFNKNMSTYVDYKINLLDDNTFTDKAGINTGRRGCCRPGLPVLSNTVNVTTRPSGRVFFARSPAAQIDLHAALIAILLSPYLPTLFIN</sequence>
<dbReference type="InterPro" id="IPR023614">
    <property type="entry name" value="Porin_dom_sf"/>
</dbReference>
<organism evidence="12">
    <name type="scientific">Serratia fonticola</name>
    <dbReference type="NCBI Taxonomy" id="47917"/>
    <lineage>
        <taxon>Bacteria</taxon>
        <taxon>Pseudomonadati</taxon>
        <taxon>Pseudomonadota</taxon>
        <taxon>Gammaproteobacteria</taxon>
        <taxon>Enterobacterales</taxon>
        <taxon>Yersiniaceae</taxon>
        <taxon>Serratia</taxon>
    </lineage>
</organism>
<keyword evidence="6" id="KW-0732">Signal</keyword>
<keyword evidence="10 11" id="KW-0998">Cell outer membrane</keyword>
<dbReference type="GO" id="GO:0015288">
    <property type="term" value="F:porin activity"/>
    <property type="evidence" value="ECO:0007669"/>
    <property type="project" value="UniProtKB-KW"/>
</dbReference>
<keyword evidence="8 11" id="KW-0626">Porin</keyword>
<dbReference type="PANTHER" id="PTHR34501">
    <property type="entry name" value="PROTEIN YDDL-RELATED"/>
    <property type="match status" value="1"/>
</dbReference>
<evidence type="ECO:0000256" key="6">
    <source>
        <dbReference type="ARBA" id="ARBA00022729"/>
    </source>
</evidence>
<evidence type="ECO:0000256" key="1">
    <source>
        <dbReference type="ARBA" id="ARBA00004571"/>
    </source>
</evidence>
<evidence type="ECO:0000313" key="12">
    <source>
        <dbReference type="EMBL" id="VTR28813.1"/>
    </source>
</evidence>
<keyword evidence="9 11" id="KW-0472">Membrane</keyword>
<evidence type="ECO:0000256" key="8">
    <source>
        <dbReference type="ARBA" id="ARBA00023114"/>
    </source>
</evidence>
<proteinExistence type="inferred from homology"/>
<dbReference type="EMBL" id="CABEEZ010000060">
    <property type="protein sequence ID" value="VTR28813.1"/>
    <property type="molecule type" value="Genomic_DNA"/>
</dbReference>
<dbReference type="PRINTS" id="PR00183">
    <property type="entry name" value="ECOLIPORIN"/>
</dbReference>
<dbReference type="InterPro" id="IPR001897">
    <property type="entry name" value="Porin_gammaproteobac"/>
</dbReference>
<dbReference type="InterPro" id="IPR001702">
    <property type="entry name" value="Porin_Gram-ve"/>
</dbReference>
<dbReference type="GO" id="GO:0034220">
    <property type="term" value="P:monoatomic ion transmembrane transport"/>
    <property type="evidence" value="ECO:0007669"/>
    <property type="project" value="InterPro"/>
</dbReference>
<reference evidence="12" key="1">
    <citation type="submission" date="2019-05" db="EMBL/GenBank/DDBJ databases">
        <authorList>
            <consortium name="Pathogen Informatics"/>
        </authorList>
    </citation>
    <scope>NUCLEOTIDE SEQUENCE [LARGE SCALE GENOMIC DNA]</scope>
    <source>
        <strain evidence="12">NCTC12965</strain>
    </source>
</reference>
<comment type="similarity">
    <text evidence="2 11">Belongs to the Gram-negative porin family.</text>
</comment>
<dbReference type="GO" id="GO:0009279">
    <property type="term" value="C:cell outer membrane"/>
    <property type="evidence" value="ECO:0007669"/>
    <property type="project" value="UniProtKB-SubCell"/>
</dbReference>
<dbReference type="PROSITE" id="PS00576">
    <property type="entry name" value="GRAM_NEG_PORIN"/>
    <property type="match status" value="1"/>
</dbReference>
<dbReference type="PANTHER" id="PTHR34501:SF1">
    <property type="entry name" value="OUTER MEMBRANE PORIN C"/>
    <property type="match status" value="1"/>
</dbReference>
<keyword evidence="5 11" id="KW-0812">Transmembrane</keyword>
<gene>
    <name evidence="12" type="primary">ompC_2</name>
    <name evidence="12" type="ORF">NCTC12965_02768</name>
</gene>
<comment type="subcellular location">
    <subcellularLocation>
        <location evidence="1 11">Cell outer membrane</location>
        <topology evidence="1 11">Multi-pass membrane protein</topology>
    </subcellularLocation>
</comment>
<evidence type="ECO:0000256" key="2">
    <source>
        <dbReference type="ARBA" id="ARBA00007539"/>
    </source>
</evidence>
<dbReference type="InterPro" id="IPR050298">
    <property type="entry name" value="Gram-neg_bact_OMP"/>
</dbReference>
<comment type="subunit">
    <text evidence="11">Homotrimer.</text>
</comment>